<evidence type="ECO:0000313" key="4">
    <source>
        <dbReference type="EMBL" id="PZR04007.1"/>
    </source>
</evidence>
<evidence type="ECO:0000256" key="2">
    <source>
        <dbReference type="SAM" id="MobiDB-lite"/>
    </source>
</evidence>
<organism evidence="4 5">
    <name type="scientific">Corynebacterium kroppenstedtii</name>
    <dbReference type="NCBI Taxonomy" id="161879"/>
    <lineage>
        <taxon>Bacteria</taxon>
        <taxon>Bacillati</taxon>
        <taxon>Actinomycetota</taxon>
        <taxon>Actinomycetes</taxon>
        <taxon>Mycobacteriales</taxon>
        <taxon>Corynebacteriaceae</taxon>
        <taxon>Corynebacterium</taxon>
    </lineage>
</organism>
<dbReference type="InterPro" id="IPR008984">
    <property type="entry name" value="SMAD_FHA_dom_sf"/>
</dbReference>
<dbReference type="Pfam" id="PF12401">
    <property type="entry name" value="FhaA_N"/>
    <property type="match status" value="1"/>
</dbReference>
<evidence type="ECO:0000256" key="1">
    <source>
        <dbReference type="ARBA" id="ARBA00022553"/>
    </source>
</evidence>
<dbReference type="InterPro" id="IPR042287">
    <property type="entry name" value="FhaA_N_sf"/>
</dbReference>
<reference evidence="4 5" key="1">
    <citation type="submission" date="2017-08" db="EMBL/GenBank/DDBJ databases">
        <title>Infants hospitalized years apart are colonized by the same room-sourced microbial strains.</title>
        <authorList>
            <person name="Brooks B."/>
            <person name="Olm M.R."/>
            <person name="Firek B.A."/>
            <person name="Baker R."/>
            <person name="Thomas B.C."/>
            <person name="Morowitz M.J."/>
            <person name="Banfield J.F."/>
        </authorList>
    </citation>
    <scope>NUCLEOTIDE SEQUENCE [LARGE SCALE GENOMIC DNA]</scope>
    <source>
        <strain evidence="4">S2_003_000_R1_3</strain>
    </source>
</reference>
<protein>
    <submittedName>
        <fullName evidence="4">DUF2662 domain-containing protein</fullName>
    </submittedName>
</protein>
<feature type="region of interest" description="Disordered" evidence="2">
    <location>
        <begin position="189"/>
        <end position="225"/>
    </location>
</feature>
<comment type="caution">
    <text evidence="4">The sequence shown here is derived from an EMBL/GenBank/DDBJ whole genome shotgun (WGS) entry which is preliminary data.</text>
</comment>
<dbReference type="EMBL" id="QFRA01000024">
    <property type="protein sequence ID" value="PZR04007.1"/>
    <property type="molecule type" value="Genomic_DNA"/>
</dbReference>
<proteinExistence type="predicted"/>
<feature type="compositionally biased region" description="Polar residues" evidence="2">
    <location>
        <begin position="142"/>
        <end position="156"/>
    </location>
</feature>
<dbReference type="PANTHER" id="PTHR23308">
    <property type="entry name" value="NUCLEAR INHIBITOR OF PROTEIN PHOSPHATASE-1"/>
    <property type="match status" value="1"/>
</dbReference>
<dbReference type="SUPFAM" id="SSF49879">
    <property type="entry name" value="SMAD/FHA domain"/>
    <property type="match status" value="1"/>
</dbReference>
<evidence type="ECO:0000313" key="5">
    <source>
        <dbReference type="Proteomes" id="UP000249432"/>
    </source>
</evidence>
<dbReference type="SMART" id="SM00240">
    <property type="entry name" value="FHA"/>
    <property type="match status" value="1"/>
</dbReference>
<feature type="domain" description="FHA" evidence="3">
    <location>
        <begin position="252"/>
        <end position="301"/>
    </location>
</feature>
<sequence length="328" mass="35532">MDMLGRFRKLDSSLQRGMDNGFARVFGGSVVPAEIEELLKQEAEDSLVYGPHGTLYAPDRYVVYLTAKDLDKINDADPDLNFDLSDLLGRFIRNEGWRTYEAVTVDLKSDKGLHTGQLKCHSSVSEHQDARPVSPPTEVYASHQNNSANQEQTGQAGQPEGQSGYPHSVDYDSYRHAQAWSEVADAADIANPAPGTGHVSPADAAAAPNAQDNGGYTPGQASVSGQASEQAAVTLLLQDGSSRTYHVHEGTNIIGRGNQVDFRLPDTGVSRRHAELVWDGKEAVLVDLHSTNGTTVNDTPIDNWLLADGDVITIGHSYIEVRINTPQK</sequence>
<dbReference type="Proteomes" id="UP000249432">
    <property type="component" value="Unassembled WGS sequence"/>
</dbReference>
<dbReference type="Gene3D" id="3.30.2320.60">
    <property type="entry name" value="FhaA, phosphopeptide-binding domain (DUF3662)"/>
    <property type="match status" value="1"/>
</dbReference>
<evidence type="ECO:0000259" key="3">
    <source>
        <dbReference type="PROSITE" id="PS50006"/>
    </source>
</evidence>
<name>A0A2W5SQS9_9CORY</name>
<dbReference type="PROSITE" id="PS50006">
    <property type="entry name" value="FHA_DOMAIN"/>
    <property type="match status" value="1"/>
</dbReference>
<gene>
    <name evidence="4" type="ORF">DI525_08450</name>
</gene>
<dbReference type="InterPro" id="IPR000253">
    <property type="entry name" value="FHA_dom"/>
</dbReference>
<accession>A0A2W5SQS9</accession>
<dbReference type="InterPro" id="IPR022128">
    <property type="entry name" value="FhaA_N"/>
</dbReference>
<feature type="compositionally biased region" description="Low complexity" evidence="2">
    <location>
        <begin position="201"/>
        <end position="215"/>
    </location>
</feature>
<dbReference type="Pfam" id="PF00498">
    <property type="entry name" value="FHA"/>
    <property type="match status" value="1"/>
</dbReference>
<feature type="region of interest" description="Disordered" evidence="2">
    <location>
        <begin position="118"/>
        <end position="170"/>
    </location>
</feature>
<dbReference type="AlphaFoldDB" id="A0A2W5SQS9"/>
<dbReference type="CDD" id="cd22668">
    <property type="entry name" value="FHA_FhaA-like"/>
    <property type="match status" value="1"/>
</dbReference>
<keyword evidence="1" id="KW-0597">Phosphoprotein</keyword>
<dbReference type="Gene3D" id="2.60.200.20">
    <property type="match status" value="1"/>
</dbReference>
<dbReference type="InterPro" id="IPR050923">
    <property type="entry name" value="Cell_Proc_Reg/RNA_Proc"/>
</dbReference>